<feature type="region of interest" description="Disordered" evidence="1">
    <location>
        <begin position="1739"/>
        <end position="1762"/>
    </location>
</feature>
<gene>
    <name evidence="2" type="ORF">GWI33_017189</name>
</gene>
<sequence length="1822" mass="205042">MQNAGQYGPGGAAGAHQSQQFAPSEPSPNGGSTTSSLRQFRKKDVDKSNLDQSQKQAPDGQVGRMPPHNSYPPVSNDCYRYPTHQFSDYSSQVKYSNPPETSQANHITTSVIQKPKPKDYMEMCNMQQAHLMKPTYPSHLPNHQQYLHDNSQYIHKDTNQIHPPGFKPESHFFPKEQHQYQQLLHPMQPKFNPMMTQGLRKYNTPTPSDNPFLNKLSKIDPSMARSIISDHHVQDTQSNYPTMDQRPVYPQQNRYYPGPMYQQNQYPPNPPYSMNTSHYPNYPSATCSYPRTNQMPPMPGRFHPMERSMSPSSRRSYPENMHMPHMSCNIPQKITPPHNYQAQYGGPEYSQHYQHRRMPQEMYSQPCRPPQYVQGHHQIPGQDIQEMSENTVSPSDSLKKFIENWAEEEPNNEMSGVENSAARENLKIRDDPPSGTVYMINANDVQYFENSGIPLVTSDNGGIQLTPENYQYLLKNGLIDNSGVVRIMEPSSNNERVVNLQIMDTPKNDCLVTNKSRPKECEISPVGKKPDGESKKVVIHQNTVVNTARDVLPIQQNMEQVSLHEAVIENQLDPNREYNDVDDTEKEVERSDGPETAETNNSFDGSKMVESPDESKGLKSMPIIDLFSDSSMIATKVTQHDKDQPVFNAEKDEPQDPDEVMDDKEIIDQNIDKSKPVEERLSESPIIKIEDNQSPEDSMSFDDFLDNNSKIINGNESTPQQSLPPNEENVISNDGNLNPDDPSKSNETIIEVDVDNKDSIIQPITMEPSTQNTTVAPVGKRKRIFSVDDIIHNIGNNTRRQADMDTCTPDVLNAFLLRETEHSSLEQLLVLEAKYRCIKEEVIEIPDDNHEKPDVEIIEDPKTDENNDASSKDSTGDKEIIEIDQEVEEAVKSPCNLGPEEKTGNDVHYRRAITVDDSSVLLQISGELIEINISVVNGKKVITVVPISDSTVVDYNDNYELPSNDDNASETLEGGEKPDDITSEVSKIDEGVADVPDISQDEVAPVDTAQVIENVADLGEIKGDEIENPLNEVDNAQTEAPPCEVESNTEVLEYTIGEDVLLPAELFHEIVVSDPPEFCDDRTENIDLQVEPVSTSEILIPQETIIKKCEPEEETEKLPLPENRITHQKDDASISKGPEIEEKPERNRRNIKAEVLILSPTSTNIDDNFSTVKENVYLKPNVPSNDGDSPENASVITTKAAKKSYEMDLQIPAVTTSGDISAMVKTGGGESQDRVSSSKKEKITKETEKSNKPNKKSKKKAEKSEKLIEKSVKLMENSEKLIKRKESPVTISNGVKDMINNNLNSKPTKPSVKNNEITETDDEYVDFKELLKARKLRKQKKLQELKEKDSQKEIPQKPSHNGSVLKNDVTSTESKDTTSKQTPTVQINNLEDALKSPKNKKPDAIKTSHGDQPPQSNNEISRCNDSIVVPKSVSFPEDTPTSTSPGINSARSVVDRKNQTDNKKTPRNTQGTAVVVPPSVSEFMEEGVLATKKKISFMDYVKRKRKESGDRVDDTNPEKKPKIDTDSDQHQDLKATGIKSSGGIKTSFIIHSSDWEDTGSPKPDLKQSSEESLIQEFSGLIKSNAKPVIDVKEFGSLDNSTDVKLKEYKERVDSKLSSLNIQIPKAKSQVPERTCDVLYKSPETSNLMQRFLNNEKITSKEVERIKRIISYKRYIQRQGKSPSGSSEFHPTDVTGSTATRKLSPKHPSSSYEIQNRGDVDTEKQEVKLHIRKVNAKRKLENESDIGDRDPFSHSEANETSENKMDYSVYNRLGKDGLPKMIFKRNRQSIVSDDNDTNQPIVRLERIDLNTVKEKYNITVTNM</sequence>
<feature type="region of interest" description="Disordered" evidence="1">
    <location>
        <begin position="959"/>
        <end position="981"/>
    </location>
</feature>
<keyword evidence="3" id="KW-1185">Reference proteome</keyword>
<feature type="compositionally biased region" description="Polar residues" evidence="1">
    <location>
        <begin position="1289"/>
        <end position="1317"/>
    </location>
</feature>
<dbReference type="OrthoDB" id="6784780at2759"/>
<feature type="compositionally biased region" description="Basic and acidic residues" evidence="1">
    <location>
        <begin position="1277"/>
        <end position="1287"/>
    </location>
</feature>
<feature type="compositionally biased region" description="Polar residues" evidence="1">
    <location>
        <begin position="16"/>
        <end position="38"/>
    </location>
</feature>
<protein>
    <submittedName>
        <fullName evidence="2">Uncharacterized protein</fullName>
    </submittedName>
</protein>
<feature type="compositionally biased region" description="Basic and acidic residues" evidence="1">
    <location>
        <begin position="1507"/>
        <end position="1533"/>
    </location>
</feature>
<feature type="region of interest" description="Disordered" evidence="1">
    <location>
        <begin position="1277"/>
        <end position="1323"/>
    </location>
</feature>
<feature type="compositionally biased region" description="Polar residues" evidence="1">
    <location>
        <begin position="84"/>
        <end position="112"/>
    </location>
</feature>
<accession>A0A834I2G7</accession>
<organism evidence="2 3">
    <name type="scientific">Rhynchophorus ferrugineus</name>
    <name type="common">Red palm weevil</name>
    <name type="synonym">Curculio ferrugineus</name>
    <dbReference type="NCBI Taxonomy" id="354439"/>
    <lineage>
        <taxon>Eukaryota</taxon>
        <taxon>Metazoa</taxon>
        <taxon>Ecdysozoa</taxon>
        <taxon>Arthropoda</taxon>
        <taxon>Hexapoda</taxon>
        <taxon>Insecta</taxon>
        <taxon>Pterygota</taxon>
        <taxon>Neoptera</taxon>
        <taxon>Endopterygota</taxon>
        <taxon>Coleoptera</taxon>
        <taxon>Polyphaga</taxon>
        <taxon>Cucujiformia</taxon>
        <taxon>Curculionidae</taxon>
        <taxon>Dryophthorinae</taxon>
        <taxon>Rhynchophorus</taxon>
    </lineage>
</organism>
<feature type="compositionally biased region" description="Basic and acidic residues" evidence="1">
    <location>
        <begin position="1715"/>
        <end position="1725"/>
    </location>
</feature>
<evidence type="ECO:0000313" key="2">
    <source>
        <dbReference type="EMBL" id="KAF7269785.1"/>
    </source>
</evidence>
<feature type="region of interest" description="Disordered" evidence="1">
    <location>
        <begin position="1678"/>
        <end position="1725"/>
    </location>
</feature>
<feature type="region of interest" description="Disordered" evidence="1">
    <location>
        <begin position="848"/>
        <end position="878"/>
    </location>
</feature>
<feature type="region of interest" description="Disordered" evidence="1">
    <location>
        <begin position="639"/>
        <end position="744"/>
    </location>
</feature>
<feature type="compositionally biased region" description="Basic and acidic residues" evidence="1">
    <location>
        <begin position="1392"/>
        <end position="1409"/>
    </location>
</feature>
<dbReference type="EMBL" id="JAACXV010014185">
    <property type="protein sequence ID" value="KAF7269785.1"/>
    <property type="molecule type" value="Genomic_DNA"/>
</dbReference>
<feature type="compositionally biased region" description="Basic and acidic residues" evidence="1">
    <location>
        <begin position="663"/>
        <end position="682"/>
    </location>
</feature>
<feature type="region of interest" description="Disordered" evidence="1">
    <location>
        <begin position="1126"/>
        <end position="1147"/>
    </location>
</feature>
<feature type="region of interest" description="Disordered" evidence="1">
    <location>
        <begin position="566"/>
        <end position="617"/>
    </location>
</feature>
<feature type="compositionally biased region" description="Polar residues" evidence="1">
    <location>
        <begin position="706"/>
        <end position="736"/>
    </location>
</feature>
<name>A0A834I2G7_RHYFE</name>
<feature type="compositionally biased region" description="Basic residues" evidence="1">
    <location>
        <begin position="1252"/>
        <end position="1261"/>
    </location>
</feature>
<dbReference type="Proteomes" id="UP000625711">
    <property type="component" value="Unassembled WGS sequence"/>
</dbReference>
<feature type="compositionally biased region" description="Polar residues" evidence="1">
    <location>
        <begin position="1358"/>
        <end position="1372"/>
    </location>
</feature>
<feature type="region of interest" description="Disordered" evidence="1">
    <location>
        <begin position="1"/>
        <end position="113"/>
    </location>
</feature>
<feature type="compositionally biased region" description="Polar residues" evidence="1">
    <location>
        <begin position="1439"/>
        <end position="1451"/>
    </location>
</feature>
<feature type="compositionally biased region" description="Basic and acidic residues" evidence="1">
    <location>
        <begin position="1231"/>
        <end position="1251"/>
    </location>
</feature>
<feature type="region of interest" description="Disordered" evidence="1">
    <location>
        <begin position="1499"/>
        <end position="1539"/>
    </location>
</feature>
<feature type="compositionally biased region" description="Polar residues" evidence="1">
    <location>
        <begin position="1379"/>
        <end position="1389"/>
    </location>
</feature>
<proteinExistence type="predicted"/>
<feature type="compositionally biased region" description="Polar residues" evidence="1">
    <location>
        <begin position="1413"/>
        <end position="1424"/>
    </location>
</feature>
<feature type="region of interest" description="Disordered" evidence="1">
    <location>
        <begin position="1339"/>
        <end position="1473"/>
    </location>
</feature>
<reference evidence="2" key="1">
    <citation type="submission" date="2020-08" db="EMBL/GenBank/DDBJ databases">
        <title>Genome sequencing and assembly of the red palm weevil Rhynchophorus ferrugineus.</title>
        <authorList>
            <person name="Dias G.B."/>
            <person name="Bergman C.M."/>
            <person name="Manee M."/>
        </authorList>
    </citation>
    <scope>NUCLEOTIDE SEQUENCE</scope>
    <source>
        <strain evidence="2">AA-2017</strain>
        <tissue evidence="2">Whole larva</tissue>
    </source>
</reference>
<feature type="compositionally biased region" description="Basic and acidic residues" evidence="1">
    <location>
        <begin position="639"/>
        <end position="654"/>
    </location>
</feature>
<feature type="region of interest" description="Disordered" evidence="1">
    <location>
        <begin position="1222"/>
        <end position="1265"/>
    </location>
</feature>
<evidence type="ECO:0000256" key="1">
    <source>
        <dbReference type="SAM" id="MobiDB-lite"/>
    </source>
</evidence>
<evidence type="ECO:0000313" key="3">
    <source>
        <dbReference type="Proteomes" id="UP000625711"/>
    </source>
</evidence>
<feature type="compositionally biased region" description="Basic and acidic residues" evidence="1">
    <location>
        <begin position="1453"/>
        <end position="1464"/>
    </location>
</feature>
<feature type="compositionally biased region" description="Polar residues" evidence="1">
    <location>
        <begin position="1679"/>
        <end position="1713"/>
    </location>
</feature>
<comment type="caution">
    <text evidence="2">The sequence shown here is derived from an EMBL/GenBank/DDBJ whole genome shotgun (WGS) entry which is preliminary data.</text>
</comment>
<feature type="compositionally biased region" description="Basic and acidic residues" evidence="1">
    <location>
        <begin position="1341"/>
        <end position="1355"/>
    </location>
</feature>